<dbReference type="HAMAP" id="MF_00530">
    <property type="entry name" value="ATP_synth_epsil_bac"/>
    <property type="match status" value="1"/>
</dbReference>
<dbReference type="InterPro" id="IPR036771">
    <property type="entry name" value="ATPsynth_dsu/esu_N"/>
</dbReference>
<dbReference type="Gene3D" id="2.60.15.10">
    <property type="entry name" value="F0F1 ATP synthase delta/epsilon subunit, N-terminal"/>
    <property type="match status" value="1"/>
</dbReference>
<proteinExistence type="inferred from homology"/>
<dbReference type="PANTHER" id="PTHR13822">
    <property type="entry name" value="ATP SYNTHASE DELTA/EPSILON CHAIN"/>
    <property type="match status" value="1"/>
</dbReference>
<comment type="caution">
    <text evidence="12">The sequence shown here is derived from an EMBL/GenBank/DDBJ whole genome shotgun (WGS) entry which is preliminary data.</text>
</comment>
<evidence type="ECO:0000256" key="6">
    <source>
        <dbReference type="ARBA" id="ARBA00023196"/>
    </source>
</evidence>
<evidence type="ECO:0000256" key="1">
    <source>
        <dbReference type="ARBA" id="ARBA00004202"/>
    </source>
</evidence>
<comment type="similarity">
    <text evidence="2 8 9">Belongs to the ATPase epsilon chain family.</text>
</comment>
<comment type="function">
    <text evidence="8">Produces ATP from ADP in the presence of a proton gradient across the membrane.</text>
</comment>
<dbReference type="InterPro" id="IPR020547">
    <property type="entry name" value="ATP_synth_F1_esu_C"/>
</dbReference>
<keyword evidence="5 8" id="KW-0472">Membrane</keyword>
<evidence type="ECO:0000259" key="11">
    <source>
        <dbReference type="Pfam" id="PF02823"/>
    </source>
</evidence>
<dbReference type="AlphaFoldDB" id="A0A1F6N2M6"/>
<dbReference type="Proteomes" id="UP000177040">
    <property type="component" value="Unassembled WGS sequence"/>
</dbReference>
<comment type="subcellular location">
    <subcellularLocation>
        <location evidence="1 8">Cell membrane</location>
        <topology evidence="1 8">Peripheral membrane protein</topology>
    </subcellularLocation>
</comment>
<dbReference type="InterPro" id="IPR036794">
    <property type="entry name" value="ATP_F1_dsu/esu_C_sf"/>
</dbReference>
<comment type="subunit">
    <text evidence="8 9">F-type ATPases have 2 components, CF(1) - the catalytic core - and CF(0) - the membrane proton channel. CF(1) has five subunits: alpha(3), beta(3), gamma(1), delta(1), epsilon(1). CF(0) has three main subunits: a, b and c.</text>
</comment>
<accession>A0A1F6N2M6</accession>
<dbReference type="EMBL" id="MFQH01000015">
    <property type="protein sequence ID" value="OGH78245.1"/>
    <property type="molecule type" value="Genomic_DNA"/>
</dbReference>
<dbReference type="GO" id="GO:0005524">
    <property type="term" value="F:ATP binding"/>
    <property type="evidence" value="ECO:0007669"/>
    <property type="project" value="UniProtKB-UniRule"/>
</dbReference>
<evidence type="ECO:0000256" key="5">
    <source>
        <dbReference type="ARBA" id="ARBA00023136"/>
    </source>
</evidence>
<dbReference type="Pfam" id="PF02823">
    <property type="entry name" value="ATP-synt_DE_N"/>
    <property type="match status" value="1"/>
</dbReference>
<keyword evidence="3 8" id="KW-0813">Transport</keyword>
<keyword evidence="8" id="KW-1003">Cell membrane</keyword>
<gene>
    <name evidence="8" type="primary">atpC</name>
    <name evidence="12" type="ORF">A2983_02225</name>
</gene>
<evidence type="ECO:0000256" key="8">
    <source>
        <dbReference type="HAMAP-Rule" id="MF_00530"/>
    </source>
</evidence>
<evidence type="ECO:0000256" key="3">
    <source>
        <dbReference type="ARBA" id="ARBA00022448"/>
    </source>
</evidence>
<evidence type="ECO:0000256" key="4">
    <source>
        <dbReference type="ARBA" id="ARBA00023065"/>
    </source>
</evidence>
<keyword evidence="4 8" id="KW-0406">Ion transport</keyword>
<dbReference type="SUPFAM" id="SSF51344">
    <property type="entry name" value="Epsilon subunit of F1F0-ATP synthase N-terminal domain"/>
    <property type="match status" value="1"/>
</dbReference>
<keyword evidence="7 8" id="KW-0066">ATP synthesis</keyword>
<evidence type="ECO:0000259" key="10">
    <source>
        <dbReference type="Pfam" id="PF00401"/>
    </source>
</evidence>
<dbReference type="Pfam" id="PF00401">
    <property type="entry name" value="ATP-synt_DE"/>
    <property type="match status" value="1"/>
</dbReference>
<organism evidence="12 13">
    <name type="scientific">Candidatus Magasanikbacteria bacterium RIFCSPLOWO2_01_FULL_40_15</name>
    <dbReference type="NCBI Taxonomy" id="1798686"/>
    <lineage>
        <taxon>Bacteria</taxon>
        <taxon>Candidatus Magasanikiibacteriota</taxon>
    </lineage>
</organism>
<evidence type="ECO:0000256" key="7">
    <source>
        <dbReference type="ARBA" id="ARBA00023310"/>
    </source>
</evidence>
<feature type="domain" description="ATP synthase F1 complex delta/epsilon subunit N-terminal" evidence="11">
    <location>
        <begin position="3"/>
        <end position="82"/>
    </location>
</feature>
<feature type="domain" description="ATP synthase epsilon subunit C-terminal" evidence="10">
    <location>
        <begin position="86"/>
        <end position="131"/>
    </location>
</feature>
<dbReference type="SUPFAM" id="SSF46604">
    <property type="entry name" value="Epsilon subunit of F1F0-ATP synthase C-terminal domain"/>
    <property type="match status" value="1"/>
</dbReference>
<dbReference type="InterPro" id="IPR001469">
    <property type="entry name" value="ATP_synth_F1_dsu/esu"/>
</dbReference>
<dbReference type="GO" id="GO:0046933">
    <property type="term" value="F:proton-transporting ATP synthase activity, rotational mechanism"/>
    <property type="evidence" value="ECO:0007669"/>
    <property type="project" value="UniProtKB-UniRule"/>
</dbReference>
<sequence>MNFSLKIVSPDGPTFSGEVESVSLPTAMGEITVLSHHVPLIAVLASGEARIKQGNETIFLSVSSGVIEIRPDNTVYVLAETAERAEQIDLARAETAKLRAEELMKQRDRMDDEQFALVMAKMEKELARLRVGKKWRNVG</sequence>
<dbReference type="GO" id="GO:0005886">
    <property type="term" value="C:plasma membrane"/>
    <property type="evidence" value="ECO:0007669"/>
    <property type="project" value="UniProtKB-SubCell"/>
</dbReference>
<evidence type="ECO:0000313" key="12">
    <source>
        <dbReference type="EMBL" id="OGH78245.1"/>
    </source>
</evidence>
<name>A0A1F6N2M6_9BACT</name>
<protein>
    <recommendedName>
        <fullName evidence="8">ATP synthase epsilon chain</fullName>
    </recommendedName>
    <alternativeName>
        <fullName evidence="8">ATP synthase F1 sector epsilon subunit</fullName>
    </alternativeName>
    <alternativeName>
        <fullName evidence="8">F-ATPase epsilon subunit</fullName>
    </alternativeName>
</protein>
<keyword evidence="8" id="KW-0375">Hydrogen ion transport</keyword>
<reference evidence="12 13" key="1">
    <citation type="journal article" date="2016" name="Nat. Commun.">
        <title>Thousands of microbial genomes shed light on interconnected biogeochemical processes in an aquifer system.</title>
        <authorList>
            <person name="Anantharaman K."/>
            <person name="Brown C.T."/>
            <person name="Hug L.A."/>
            <person name="Sharon I."/>
            <person name="Castelle C.J."/>
            <person name="Probst A.J."/>
            <person name="Thomas B.C."/>
            <person name="Singh A."/>
            <person name="Wilkins M.J."/>
            <person name="Karaoz U."/>
            <person name="Brodie E.L."/>
            <person name="Williams K.H."/>
            <person name="Hubbard S.S."/>
            <person name="Banfield J.F."/>
        </authorList>
    </citation>
    <scope>NUCLEOTIDE SEQUENCE [LARGE SCALE GENOMIC DNA]</scope>
</reference>
<dbReference type="PANTHER" id="PTHR13822:SF10">
    <property type="entry name" value="ATP SYNTHASE EPSILON CHAIN, CHLOROPLASTIC"/>
    <property type="match status" value="1"/>
</dbReference>
<keyword evidence="6 8" id="KW-0139">CF(1)</keyword>
<evidence type="ECO:0000256" key="9">
    <source>
        <dbReference type="RuleBase" id="RU003656"/>
    </source>
</evidence>
<evidence type="ECO:0000313" key="13">
    <source>
        <dbReference type="Proteomes" id="UP000177040"/>
    </source>
</evidence>
<dbReference type="NCBIfam" id="TIGR01216">
    <property type="entry name" value="ATP_synt_epsi"/>
    <property type="match status" value="1"/>
</dbReference>
<dbReference type="GO" id="GO:0045259">
    <property type="term" value="C:proton-transporting ATP synthase complex"/>
    <property type="evidence" value="ECO:0007669"/>
    <property type="project" value="UniProtKB-KW"/>
</dbReference>
<evidence type="ECO:0000256" key="2">
    <source>
        <dbReference type="ARBA" id="ARBA00005712"/>
    </source>
</evidence>
<dbReference type="InterPro" id="IPR020546">
    <property type="entry name" value="ATP_synth_F1_dsu/esu_N"/>
</dbReference>
<dbReference type="CDD" id="cd12152">
    <property type="entry name" value="F1-ATPase_delta"/>
    <property type="match status" value="1"/>
</dbReference>